<comment type="caution">
    <text evidence="1">The sequence shown here is derived from an EMBL/GenBank/DDBJ whole genome shotgun (WGS) entry which is preliminary data.</text>
</comment>
<name>A0ABQ5N2V9_9CLOT</name>
<accession>A0ABQ5N2V9</accession>
<dbReference type="RefSeq" id="WP_264848789.1">
    <property type="nucleotide sequence ID" value="NZ_BRXR01000001.1"/>
</dbReference>
<organism evidence="1 2">
    <name type="scientific">Clostridium omnivorum</name>
    <dbReference type="NCBI Taxonomy" id="1604902"/>
    <lineage>
        <taxon>Bacteria</taxon>
        <taxon>Bacillati</taxon>
        <taxon>Bacillota</taxon>
        <taxon>Clostridia</taxon>
        <taxon>Eubacteriales</taxon>
        <taxon>Clostridiaceae</taxon>
        <taxon>Clostridium</taxon>
    </lineage>
</organism>
<dbReference type="Proteomes" id="UP001208567">
    <property type="component" value="Unassembled WGS sequence"/>
</dbReference>
<dbReference type="EMBL" id="BRXR01000001">
    <property type="protein sequence ID" value="GLC29496.1"/>
    <property type="molecule type" value="Genomic_DNA"/>
</dbReference>
<sequence>MSDINSLSPNELSIAATAIAIAIAEGRTADEVNVLGNFIIAVGSILTTIAAQEASLENINKASKENKKGK</sequence>
<keyword evidence="2" id="KW-1185">Reference proteome</keyword>
<evidence type="ECO:0000313" key="2">
    <source>
        <dbReference type="Proteomes" id="UP001208567"/>
    </source>
</evidence>
<evidence type="ECO:0008006" key="3">
    <source>
        <dbReference type="Google" id="ProtNLM"/>
    </source>
</evidence>
<gene>
    <name evidence="1" type="ORF">bsdE14_09060</name>
</gene>
<reference evidence="1 2" key="1">
    <citation type="journal article" date="2024" name="Int. J. Syst. Evol. Microbiol.">
        <title>Clostridium omnivorum sp. nov., isolated from anoxic soil under the treatment of reductive soil disinfestation.</title>
        <authorList>
            <person name="Ueki A."/>
            <person name="Tonouchi A."/>
            <person name="Kaku N."/>
            <person name="Honma S."/>
            <person name="Ueki K."/>
        </authorList>
    </citation>
    <scope>NUCLEOTIDE SEQUENCE [LARGE SCALE GENOMIC DNA]</scope>
    <source>
        <strain evidence="1 2">E14</strain>
    </source>
</reference>
<protein>
    <recommendedName>
        <fullName evidence="3">Holin</fullName>
    </recommendedName>
</protein>
<proteinExistence type="predicted"/>
<evidence type="ECO:0000313" key="1">
    <source>
        <dbReference type="EMBL" id="GLC29496.1"/>
    </source>
</evidence>